<dbReference type="Pfam" id="PF00756">
    <property type="entry name" value="Esterase"/>
    <property type="match status" value="1"/>
</dbReference>
<dbReference type="GO" id="GO:0030600">
    <property type="term" value="F:feruloyl esterase activity"/>
    <property type="evidence" value="ECO:0007669"/>
    <property type="project" value="InterPro"/>
</dbReference>
<keyword evidence="8" id="KW-0449">Lipoprotein</keyword>
<protein>
    <submittedName>
        <fullName evidence="8">Possible conserved lipoprotein LpqP</fullName>
    </submittedName>
</protein>
<evidence type="ECO:0000256" key="2">
    <source>
        <dbReference type="ARBA" id="ARBA00022525"/>
    </source>
</evidence>
<accession>A0A090VZN9</accession>
<reference evidence="8 9" key="1">
    <citation type="journal article" date="2014" name="Genome Announc.">
        <title>Draft Genome Sequence of Marine Flavobacterium Jejuia pallidilutea Strain 11shimoA1 and Pigmentation Mutants.</title>
        <authorList>
            <person name="Takatani N."/>
            <person name="Nakanishi M."/>
            <person name="Meirelles P."/>
            <person name="Mino S."/>
            <person name="Suda W."/>
            <person name="Oshima K."/>
            <person name="Hattori M."/>
            <person name="Ohkuma M."/>
            <person name="Hosokawa M."/>
            <person name="Miyashita K."/>
            <person name="Thompson F.L."/>
            <person name="Niwa A."/>
            <person name="Sawabe T."/>
            <person name="Sawabe T."/>
        </authorList>
    </citation>
    <scope>NUCLEOTIDE SEQUENCE [LARGE SCALE GENOMIC DNA]</scope>
    <source>
        <strain evidence="9">JCM19302</strain>
    </source>
</reference>
<keyword evidence="6" id="KW-0119">Carbohydrate metabolism</keyword>
<dbReference type="PANTHER" id="PTHR38050:SF2">
    <property type="entry name" value="FERULOYL ESTERASE C-RELATED"/>
    <property type="match status" value="1"/>
</dbReference>
<proteinExistence type="predicted"/>
<evidence type="ECO:0000313" key="8">
    <source>
        <dbReference type="EMBL" id="GAL70126.1"/>
    </source>
</evidence>
<dbReference type="Gene3D" id="3.40.50.1820">
    <property type="entry name" value="alpha/beta hydrolase"/>
    <property type="match status" value="1"/>
</dbReference>
<evidence type="ECO:0000256" key="4">
    <source>
        <dbReference type="ARBA" id="ARBA00022729"/>
    </source>
</evidence>
<gene>
    <name evidence="8" type="ORF">JCM19302_2701</name>
</gene>
<sequence length="270" mass="30167">MNCDNSDNKNEPRIDLEFYDSLIFDGAERTYFVHLPVNYNDTKKYPLIFAMHGGGVLGYEGVMGQSELSELSDDENFIVVYPEGIRTLGFRTWNAGDCCPSATLLNTNDVGFIDALLEKLKNELPIDAKRVYATGFSNGGQLAYRLANELPNKFAAVSSVAGVLQSFPFNPTRNVPIIHFHSYLDPTAPYNGGLSDAPNINNNFPSVEDTLTLIANQYGCDIIKETLFSNSTTYDHFRYSDCNENVLIELYVSKDGGHSWQMDKHSLELK</sequence>
<keyword evidence="7" id="KW-0624">Polysaccharide degradation</keyword>
<comment type="caution">
    <text evidence="8">The sequence shown here is derived from an EMBL/GenBank/DDBJ whole genome shotgun (WGS) entry which is preliminary data.</text>
</comment>
<dbReference type="GO" id="GO:0045493">
    <property type="term" value="P:xylan catabolic process"/>
    <property type="evidence" value="ECO:0007669"/>
    <property type="project" value="UniProtKB-KW"/>
</dbReference>
<dbReference type="InterPro" id="IPR000801">
    <property type="entry name" value="Esterase-like"/>
</dbReference>
<evidence type="ECO:0000313" key="9">
    <source>
        <dbReference type="Proteomes" id="UP000029646"/>
    </source>
</evidence>
<evidence type="ECO:0000256" key="6">
    <source>
        <dbReference type="ARBA" id="ARBA00023277"/>
    </source>
</evidence>
<dbReference type="Proteomes" id="UP000029646">
    <property type="component" value="Unassembled WGS sequence"/>
</dbReference>
<keyword evidence="3" id="KW-0858">Xylan degradation</keyword>
<dbReference type="EMBL" id="BBNS01000004">
    <property type="protein sequence ID" value="GAL70126.1"/>
    <property type="molecule type" value="Genomic_DNA"/>
</dbReference>
<comment type="subcellular location">
    <subcellularLocation>
        <location evidence="1">Secreted</location>
    </subcellularLocation>
</comment>
<dbReference type="SUPFAM" id="SSF53474">
    <property type="entry name" value="alpha/beta-Hydrolases"/>
    <property type="match status" value="1"/>
</dbReference>
<evidence type="ECO:0000256" key="5">
    <source>
        <dbReference type="ARBA" id="ARBA00022801"/>
    </source>
</evidence>
<dbReference type="InterPro" id="IPR043595">
    <property type="entry name" value="FaeB/C/D"/>
</dbReference>
<dbReference type="AlphaFoldDB" id="A0A090VZN9"/>
<name>A0A090VZN9_9FLAO</name>
<keyword evidence="2" id="KW-0964">Secreted</keyword>
<dbReference type="GO" id="GO:0005576">
    <property type="term" value="C:extracellular region"/>
    <property type="evidence" value="ECO:0007669"/>
    <property type="project" value="UniProtKB-SubCell"/>
</dbReference>
<organism evidence="8 9">
    <name type="scientific">Jejuia pallidilutea</name>
    <dbReference type="NCBI Taxonomy" id="504487"/>
    <lineage>
        <taxon>Bacteria</taxon>
        <taxon>Pseudomonadati</taxon>
        <taxon>Bacteroidota</taxon>
        <taxon>Flavobacteriia</taxon>
        <taxon>Flavobacteriales</taxon>
        <taxon>Flavobacteriaceae</taxon>
        <taxon>Jejuia</taxon>
    </lineage>
</organism>
<evidence type="ECO:0000256" key="3">
    <source>
        <dbReference type="ARBA" id="ARBA00022651"/>
    </source>
</evidence>
<dbReference type="PANTHER" id="PTHR38050">
    <property type="match status" value="1"/>
</dbReference>
<dbReference type="InterPro" id="IPR029058">
    <property type="entry name" value="AB_hydrolase_fold"/>
</dbReference>
<evidence type="ECO:0000256" key="1">
    <source>
        <dbReference type="ARBA" id="ARBA00004613"/>
    </source>
</evidence>
<keyword evidence="5" id="KW-0378">Hydrolase</keyword>
<keyword evidence="4" id="KW-0732">Signal</keyword>
<evidence type="ECO:0000256" key="7">
    <source>
        <dbReference type="ARBA" id="ARBA00023326"/>
    </source>
</evidence>